<gene>
    <name evidence="5" type="ORF">C1881_01385</name>
</gene>
<evidence type="ECO:0000259" key="4">
    <source>
        <dbReference type="Pfam" id="PF18676"/>
    </source>
</evidence>
<feature type="transmembrane region" description="Helical" evidence="2">
    <location>
        <begin position="1662"/>
        <end position="1686"/>
    </location>
</feature>
<feature type="domain" description="MBG" evidence="4">
    <location>
        <begin position="619"/>
        <end position="702"/>
    </location>
</feature>
<evidence type="ECO:0000256" key="2">
    <source>
        <dbReference type="SAM" id="Phobius"/>
    </source>
</evidence>
<feature type="region of interest" description="Disordered" evidence="1">
    <location>
        <begin position="102"/>
        <end position="123"/>
    </location>
</feature>
<organism evidence="5 6">
    <name type="scientific">Slackia isoflavoniconvertens</name>
    <dbReference type="NCBI Taxonomy" id="572010"/>
    <lineage>
        <taxon>Bacteria</taxon>
        <taxon>Bacillati</taxon>
        <taxon>Actinomycetota</taxon>
        <taxon>Coriobacteriia</taxon>
        <taxon>Eggerthellales</taxon>
        <taxon>Eggerthellaceae</taxon>
        <taxon>Slackia</taxon>
    </lineage>
</organism>
<protein>
    <recommendedName>
        <fullName evidence="4">MBG domain-containing protein</fullName>
    </recommendedName>
</protein>
<reference evidence="5 6" key="1">
    <citation type="journal article" date="2018" name="Elife">
        <title>Discovery and characterization of a prevalent human gut bacterial enzyme sufficient for the inactivation of a family of plant toxins.</title>
        <authorList>
            <person name="Koppel N."/>
            <person name="Bisanz J.E."/>
            <person name="Pandelia M.E."/>
            <person name="Turnbaugh P.J."/>
            <person name="Balskus E.P."/>
        </authorList>
    </citation>
    <scope>NUCLEOTIDE SEQUENCE [LARGE SCALE GENOMIC DNA]</scope>
    <source>
        <strain evidence="5 6">OB21 GAM31</strain>
    </source>
</reference>
<dbReference type="InterPro" id="IPR041286">
    <property type="entry name" value="MBG_2"/>
</dbReference>
<sequence>MKKKATKKLASKASAVFVAFVLAFTQIPTAAVAGESLSAEGTGDSLALVSDNDSAFAADDADNGQLEQIEASEAVDGEDQIVGEEDGTIEAGQVQSGAAEAVESNGADEDAASVGAAEDSASEEDASAAAVAYGQELLSRAVAGGVADASNPNTTVELGKYAPGTYTITANLFIPKALNPFVALQAYCTNPMNPLGVVEDSGLDPVSVTGVPDYPMTSNATLVVNEDDTLDLTIPIANPVFTIQGIGSGDGVSVASVTTRPGSYGPSGANGELARVDHTSRISSVTFKITKDSGFTNDGSNGYMITGCTQYPTILGVDWHVDMGLTLDMSSVAKSAKYASDPTANRLTYNGFEQQGVVYDVEKCDVVSGSVAETNAGSYSAVIKPKDGFRWLDGTDGERTVDWSIAKAKLSRTYETVVACGLATTAQEVVDKLPSADEVNAGLHYKGLVGNDTLESLGDLGDKTFSSWNLGNLEYGLFMPDLFPLKTLVPTALTGAFEGDGVELDNYEIETTAVAHISMCAAQMPIAKDVEYNGAAQLGIIEADGTAFNFSGSSRTQPTPWNDFTNGVLNGLQTRSFVDAGEYSVTLSPSEVWTYPDGYWSDGTSANKTLSFVIKPAELSVKADDLIVREGDTPSFDLTYSGFKGSDNASNSKDFVEPKVEIYDGDQLASVNDLKAGKNYTVRLSGGSALNYAFKYEESTLTVVSRDCAAMPKVVSGLVYNGEDQTGVTSGSGYTLEGETAKDAGTYTATAILDKDCERWADGDTSRIKTLEYRIDKAKLTATYVPEVVLYDDIFNGSYFPAFDIQVEGFVDGENPALGNVADYVAPVAVHRTKRIAPKTADELLGLYPQKKGTQSFEAANGSAKNYDFVYAKWKDLNIVGSGNRYAVGPTVKTGLVYTGKEQTGTTQPPHATYIGRVSGIDAGTYAVQTIRDADTTQWQLAAWNAPEAKPDQRNDAISYSWSIAQAPLKVSAKDITVNYGETPNLADAYELSGLVNGEDPARGTVADFVAPTVSVEGHEGEDLSSLEPGTYTLVVSGGSAKNYSFYGYKTATLTVKAKGEVVDPQVSSNLVYAGAEQQAIQTNDYWTLSGDVSAKDAGEYATKVTLNAGYTWADGTNGAKEFAWTIAKAPLSASIVDETVVAGGKAKLDVVVEGFVNSENAATAADYEAPELTGVPSSYAKGQTYEIGLAGGSAKNYEFTKYNAGTVTVQNISVGTYTVTANLSMPGEYNPVLKNTTVYANNPNNPFGIDEGTSAFPVDANKAPTEPMSMNATLVVAEDGTKTLVLPIDNPVFTTQSLGTCEQLPSVWVKRSKAPFATKYSVNAAGSYGKYDTRISQMGAVLSDAEDSGTVTYSFKGSTLYAVPLNQDISPDGDVALELTVDYDSLKLTSDSTQVEFSNTGDSGSSLGELAKKDSSDSNGNNSGDNSQNNNSGSNESNGSANGGSNGGIATTDGHLAAGTYTVSGNVWLPKSQTGLPLNPHLSNGGFPPSSPVSSNATLVVDASGHAYVRIPVTIQDKVMVVNNVWGSGVSFDGSTITIDLGTPSAGQTTFTGTCQVSVTIGWLAQTIAAGIFNGVWDHAWTANWEVDLGSVLPASGGGTLPAAAQAILNGVNGVAAEESAAEAALAALDENGSSASESAAAKKAGSQAASDEGDAADGGMAPVTVACIALGAVAVAAIAAWLLLSRRKRNAAAEAGADSANGE</sequence>
<feature type="signal peptide" evidence="3">
    <location>
        <begin position="1"/>
        <end position="30"/>
    </location>
</feature>
<accession>A0A369LN61</accession>
<dbReference type="Pfam" id="PF18676">
    <property type="entry name" value="MBG_2"/>
    <property type="match status" value="2"/>
</dbReference>
<evidence type="ECO:0000313" key="5">
    <source>
        <dbReference type="EMBL" id="RDB60572.1"/>
    </source>
</evidence>
<keyword evidence="2" id="KW-0472">Membrane</keyword>
<keyword evidence="3" id="KW-0732">Signal</keyword>
<feature type="compositionally biased region" description="Low complexity" evidence="1">
    <location>
        <begin position="1418"/>
        <end position="1441"/>
    </location>
</feature>
<comment type="caution">
    <text evidence="5">The sequence shown here is derived from an EMBL/GenBank/DDBJ whole genome shotgun (WGS) entry which is preliminary data.</text>
</comment>
<feature type="domain" description="MBG" evidence="4">
    <location>
        <begin position="969"/>
        <end position="1055"/>
    </location>
</feature>
<feature type="region of interest" description="Disordered" evidence="1">
    <location>
        <begin position="1394"/>
        <end position="1452"/>
    </location>
</feature>
<proteinExistence type="predicted"/>
<evidence type="ECO:0000313" key="6">
    <source>
        <dbReference type="Proteomes" id="UP000253975"/>
    </source>
</evidence>
<dbReference type="Proteomes" id="UP000253975">
    <property type="component" value="Unassembled WGS sequence"/>
</dbReference>
<evidence type="ECO:0000256" key="1">
    <source>
        <dbReference type="SAM" id="MobiDB-lite"/>
    </source>
</evidence>
<keyword evidence="2" id="KW-1133">Transmembrane helix</keyword>
<dbReference type="RefSeq" id="WP_114614757.1">
    <property type="nucleotide sequence ID" value="NZ_PPTO01000002.1"/>
</dbReference>
<feature type="chain" id="PRO_5038588649" description="MBG domain-containing protein" evidence="3">
    <location>
        <begin position="31"/>
        <end position="1705"/>
    </location>
</feature>
<keyword evidence="2" id="KW-0812">Transmembrane</keyword>
<name>A0A369LN61_9ACTN</name>
<evidence type="ECO:0000256" key="3">
    <source>
        <dbReference type="SAM" id="SignalP"/>
    </source>
</evidence>
<dbReference type="EMBL" id="PPTO01000002">
    <property type="protein sequence ID" value="RDB60572.1"/>
    <property type="molecule type" value="Genomic_DNA"/>
</dbReference>
<feature type="compositionally biased region" description="Polar residues" evidence="1">
    <location>
        <begin position="1394"/>
        <end position="1407"/>
    </location>
</feature>